<sequence>MSILEQQPAHFEAALLKIMESMVQQFSQHFAHPESSGKHFTSADAVAVCIIEFLYDHDSGGVFDAWFKLWENIFHVELAKADDAWKFTRFSFGVKTAPAIFQQIMNSMLTGIEGSVANLDNSIVTGSNPDELLKRSETVPS</sequence>
<gene>
    <name evidence="1" type="ORF">SSLN_LOCUS7816</name>
</gene>
<dbReference type="Proteomes" id="UP000275846">
    <property type="component" value="Unassembled WGS sequence"/>
</dbReference>
<name>A0A183SUB8_SCHSO</name>
<accession>A0A183SUB8</accession>
<dbReference type="AlphaFoldDB" id="A0A183SUB8"/>
<proteinExistence type="predicted"/>
<dbReference type="InterPro" id="IPR043502">
    <property type="entry name" value="DNA/RNA_pol_sf"/>
</dbReference>
<dbReference type="InterPro" id="IPR043128">
    <property type="entry name" value="Rev_trsase/Diguanyl_cyclase"/>
</dbReference>
<evidence type="ECO:0000313" key="3">
    <source>
        <dbReference type="WBParaSite" id="SSLN_0000811501-mRNA-1"/>
    </source>
</evidence>
<keyword evidence="2" id="KW-1185">Reference proteome</keyword>
<dbReference type="SUPFAM" id="SSF56672">
    <property type="entry name" value="DNA/RNA polymerases"/>
    <property type="match status" value="1"/>
</dbReference>
<organism evidence="3">
    <name type="scientific">Schistocephalus solidus</name>
    <name type="common">Tapeworm</name>
    <dbReference type="NCBI Taxonomy" id="70667"/>
    <lineage>
        <taxon>Eukaryota</taxon>
        <taxon>Metazoa</taxon>
        <taxon>Spiralia</taxon>
        <taxon>Lophotrochozoa</taxon>
        <taxon>Platyhelminthes</taxon>
        <taxon>Cestoda</taxon>
        <taxon>Eucestoda</taxon>
        <taxon>Diphyllobothriidea</taxon>
        <taxon>Diphyllobothriidae</taxon>
        <taxon>Schistocephalus</taxon>
    </lineage>
</organism>
<protein>
    <submittedName>
        <fullName evidence="3">GLOBIN domain-containing protein</fullName>
    </submittedName>
</protein>
<dbReference type="EMBL" id="UYSU01034325">
    <property type="protein sequence ID" value="VDL94201.1"/>
    <property type="molecule type" value="Genomic_DNA"/>
</dbReference>
<reference evidence="3" key="1">
    <citation type="submission" date="2016-06" db="UniProtKB">
        <authorList>
            <consortium name="WormBaseParasite"/>
        </authorList>
    </citation>
    <scope>IDENTIFICATION</scope>
</reference>
<evidence type="ECO:0000313" key="1">
    <source>
        <dbReference type="EMBL" id="VDL94201.1"/>
    </source>
</evidence>
<dbReference type="Gene3D" id="3.30.70.270">
    <property type="match status" value="1"/>
</dbReference>
<reference evidence="1 2" key="2">
    <citation type="submission" date="2018-11" db="EMBL/GenBank/DDBJ databases">
        <authorList>
            <consortium name="Pathogen Informatics"/>
        </authorList>
    </citation>
    <scope>NUCLEOTIDE SEQUENCE [LARGE SCALE GENOMIC DNA]</scope>
    <source>
        <strain evidence="1 2">NST_G2</strain>
    </source>
</reference>
<evidence type="ECO:0000313" key="2">
    <source>
        <dbReference type="Proteomes" id="UP000275846"/>
    </source>
</evidence>
<dbReference type="WBParaSite" id="SSLN_0000811501-mRNA-1">
    <property type="protein sequence ID" value="SSLN_0000811501-mRNA-1"/>
    <property type="gene ID" value="SSLN_0000811501"/>
</dbReference>